<dbReference type="Gene3D" id="2.60.40.790">
    <property type="match status" value="1"/>
</dbReference>
<dbReference type="InterPro" id="IPR031107">
    <property type="entry name" value="Small_HSP"/>
</dbReference>
<evidence type="ECO:0000313" key="5">
    <source>
        <dbReference type="EMBL" id="BAV33024.1"/>
    </source>
</evidence>
<dbReference type="AlphaFoldDB" id="A0A1B4XDY5"/>
<dbReference type="CDD" id="cd06464">
    <property type="entry name" value="ACD_sHsps-like"/>
    <property type="match status" value="1"/>
</dbReference>
<evidence type="ECO:0000259" key="4">
    <source>
        <dbReference type="PROSITE" id="PS51203"/>
    </source>
</evidence>
<dbReference type="EMBL" id="AP014879">
    <property type="protein sequence ID" value="BAV33024.1"/>
    <property type="molecule type" value="Genomic_DNA"/>
</dbReference>
<dbReference type="Proteomes" id="UP000243180">
    <property type="component" value="Chromosome"/>
</dbReference>
<dbReference type="InterPro" id="IPR002068">
    <property type="entry name" value="A-crystallin/Hsp20_dom"/>
</dbReference>
<keyword evidence="6" id="KW-1185">Reference proteome</keyword>
<dbReference type="KEGG" id="slim:SCL_0702"/>
<feature type="domain" description="CS" evidence="4">
    <location>
        <begin position="44"/>
        <end position="149"/>
    </location>
</feature>
<comment type="similarity">
    <text evidence="1 2">Belongs to the small heat shock protein (HSP20) family.</text>
</comment>
<dbReference type="Pfam" id="PF00011">
    <property type="entry name" value="HSP20"/>
    <property type="match status" value="1"/>
</dbReference>
<organism evidence="5 6">
    <name type="scientific">Sulfuricaulis limicola</name>
    <dbReference type="NCBI Taxonomy" id="1620215"/>
    <lineage>
        <taxon>Bacteria</taxon>
        <taxon>Pseudomonadati</taxon>
        <taxon>Pseudomonadota</taxon>
        <taxon>Gammaproteobacteria</taxon>
        <taxon>Acidiferrobacterales</taxon>
        <taxon>Acidiferrobacteraceae</taxon>
        <taxon>Sulfuricaulis</taxon>
    </lineage>
</organism>
<name>A0A1B4XDY5_9GAMM</name>
<protein>
    <submittedName>
        <fullName evidence="5">Heat shock protein Hsp20</fullName>
    </submittedName>
</protein>
<dbReference type="RefSeq" id="WP_197702696.1">
    <property type="nucleotide sequence ID" value="NZ_AP014879.1"/>
</dbReference>
<dbReference type="PANTHER" id="PTHR11527">
    <property type="entry name" value="HEAT-SHOCK PROTEIN 20 FAMILY MEMBER"/>
    <property type="match status" value="1"/>
</dbReference>
<proteinExistence type="inferred from homology"/>
<evidence type="ECO:0000256" key="2">
    <source>
        <dbReference type="RuleBase" id="RU003616"/>
    </source>
</evidence>
<accession>A0A1B4XDY5</accession>
<evidence type="ECO:0000256" key="1">
    <source>
        <dbReference type="PROSITE-ProRule" id="PRU00285"/>
    </source>
</evidence>
<reference evidence="5 6" key="1">
    <citation type="submission" date="2015-05" db="EMBL/GenBank/DDBJ databases">
        <title>Complete genome sequence of a sulfur-oxidizing gammaproteobacterium strain HA5.</title>
        <authorList>
            <person name="Miura A."/>
            <person name="Kojima H."/>
            <person name="Fukui M."/>
        </authorList>
    </citation>
    <scope>NUCLEOTIDE SEQUENCE [LARGE SCALE GENOMIC DNA]</scope>
    <source>
        <strain evidence="5 6">HA5</strain>
    </source>
</reference>
<evidence type="ECO:0000259" key="3">
    <source>
        <dbReference type="PROSITE" id="PS01031"/>
    </source>
</evidence>
<gene>
    <name evidence="5" type="ORF">SCL_0702</name>
</gene>
<dbReference type="InParanoid" id="A0A1B4XDY5"/>
<dbReference type="PROSITE" id="PS51203">
    <property type="entry name" value="CS"/>
    <property type="match status" value="1"/>
</dbReference>
<feature type="domain" description="SHSP" evidence="3">
    <location>
        <begin position="40"/>
        <end position="153"/>
    </location>
</feature>
<dbReference type="InterPro" id="IPR007052">
    <property type="entry name" value="CS_dom"/>
</dbReference>
<dbReference type="PROSITE" id="PS01031">
    <property type="entry name" value="SHSP"/>
    <property type="match status" value="1"/>
</dbReference>
<evidence type="ECO:0000313" key="6">
    <source>
        <dbReference type="Proteomes" id="UP000243180"/>
    </source>
</evidence>
<keyword evidence="5" id="KW-0346">Stress response</keyword>
<dbReference type="SUPFAM" id="SSF49764">
    <property type="entry name" value="HSP20-like chaperones"/>
    <property type="match status" value="1"/>
</dbReference>
<sequence length="153" mass="17743">MTRLMRREDRTPLTRWGLWDNDIDRMFQGFLSPMRWVEEARGEDLFPAMDVKERDDAYVIVADVPGAKKEDIDVTLENGILTITAETKSEKEEKEGERVLRKERRYGKYVRSLRLGTQIDEKGVKANYKDGVLELTLPKAEEVKPKKITVDVA</sequence>
<dbReference type="InterPro" id="IPR008978">
    <property type="entry name" value="HSP20-like_chaperone"/>
</dbReference>